<feature type="chain" id="PRO_5015109769" description="Solute carrier family 40 member" evidence="7">
    <location>
        <begin position="17"/>
        <end position="121"/>
    </location>
</feature>
<dbReference type="Proteomes" id="UP000237271">
    <property type="component" value="Unassembled WGS sequence"/>
</dbReference>
<dbReference type="OrthoDB" id="648861at2759"/>
<dbReference type="AlphaFoldDB" id="A0A2P4Y322"/>
<keyword evidence="3 6" id="KW-0812">Transmembrane</keyword>
<reference evidence="8 9" key="1">
    <citation type="journal article" date="2017" name="Genome Biol. Evol.">
        <title>Phytophthora megakarya and P. palmivora, closely related causal agents of cacao black pod rot, underwent increases in genome sizes and gene numbers by different mechanisms.</title>
        <authorList>
            <person name="Ali S.S."/>
            <person name="Shao J."/>
            <person name="Lary D.J."/>
            <person name="Kronmiller B."/>
            <person name="Shen D."/>
            <person name="Strem M.D."/>
            <person name="Amoako-Attah I."/>
            <person name="Akrofi A.Y."/>
            <person name="Begoude B.A."/>
            <person name="Ten Hoopen G.M."/>
            <person name="Coulibaly K."/>
            <person name="Kebe B.I."/>
            <person name="Melnick R.L."/>
            <person name="Guiltinan M.J."/>
            <person name="Tyler B.M."/>
            <person name="Meinhardt L.W."/>
            <person name="Bailey B.A."/>
        </authorList>
    </citation>
    <scope>NUCLEOTIDE SEQUENCE [LARGE SCALE GENOMIC DNA]</scope>
    <source>
        <strain evidence="9">sbr112.9</strain>
    </source>
</reference>
<keyword evidence="5 6" id="KW-0472">Membrane</keyword>
<keyword evidence="9" id="KW-1185">Reference proteome</keyword>
<organism evidence="8 9">
    <name type="scientific">Phytophthora palmivora</name>
    <dbReference type="NCBI Taxonomy" id="4796"/>
    <lineage>
        <taxon>Eukaryota</taxon>
        <taxon>Sar</taxon>
        <taxon>Stramenopiles</taxon>
        <taxon>Oomycota</taxon>
        <taxon>Peronosporomycetes</taxon>
        <taxon>Peronosporales</taxon>
        <taxon>Peronosporaceae</taxon>
        <taxon>Phytophthora</taxon>
    </lineage>
</organism>
<dbReference type="InterPro" id="IPR009716">
    <property type="entry name" value="Ferroportin-1"/>
</dbReference>
<feature type="signal peptide" evidence="7">
    <location>
        <begin position="1"/>
        <end position="16"/>
    </location>
</feature>
<feature type="transmembrane region" description="Helical" evidence="6">
    <location>
        <begin position="43"/>
        <end position="63"/>
    </location>
</feature>
<comment type="function">
    <text evidence="6">May be involved in iron transport and iron homeostasis.</text>
</comment>
<comment type="caution">
    <text evidence="8">The sequence shown here is derived from an EMBL/GenBank/DDBJ whole genome shotgun (WGS) entry which is preliminary data.</text>
</comment>
<keyword evidence="6" id="KW-0406">Ion transport</keyword>
<evidence type="ECO:0000256" key="2">
    <source>
        <dbReference type="ARBA" id="ARBA00022448"/>
    </source>
</evidence>
<keyword evidence="2 6" id="KW-0813">Transport</keyword>
<name>A0A2P4Y322_9STRA</name>
<comment type="caution">
    <text evidence="6">Lacks conserved residue(s) required for the propagation of feature annotation.</text>
</comment>
<sequence length="121" mass="12899">MEATVLVCLVMGLVSALFALDSGACVGGFDAVCMMSAPANMVTLILSTVTLVPVSACLITVWLDARDGVDGEHQSLLSGEGDATSKRPRRVITYLYAGHLLSAWGDRMWGFAVPILFMDIF</sequence>
<dbReference type="Pfam" id="PF06963">
    <property type="entry name" value="FPN1"/>
    <property type="match status" value="1"/>
</dbReference>
<protein>
    <recommendedName>
        <fullName evidence="6">Solute carrier family 40 member</fullName>
    </recommendedName>
</protein>
<evidence type="ECO:0000256" key="6">
    <source>
        <dbReference type="RuleBase" id="RU365065"/>
    </source>
</evidence>
<evidence type="ECO:0000313" key="8">
    <source>
        <dbReference type="EMBL" id="POM72214.1"/>
    </source>
</evidence>
<dbReference type="GO" id="GO:0005381">
    <property type="term" value="F:iron ion transmembrane transporter activity"/>
    <property type="evidence" value="ECO:0007669"/>
    <property type="project" value="UniProtKB-UniRule"/>
</dbReference>
<keyword evidence="4 6" id="KW-1133">Transmembrane helix</keyword>
<comment type="similarity">
    <text evidence="6">Belongs to the ferroportin (FP) (TC 2.A.100) family. SLC40A subfamily.</text>
</comment>
<proteinExistence type="inferred from homology"/>
<gene>
    <name evidence="8" type="ORF">PHPALM_11108</name>
</gene>
<evidence type="ECO:0000256" key="7">
    <source>
        <dbReference type="SAM" id="SignalP"/>
    </source>
</evidence>
<keyword evidence="7" id="KW-0732">Signal</keyword>
<evidence type="ECO:0000256" key="4">
    <source>
        <dbReference type="ARBA" id="ARBA00022989"/>
    </source>
</evidence>
<comment type="subcellular location">
    <subcellularLocation>
        <location evidence="1 6">Membrane</location>
        <topology evidence="1 6">Multi-pass membrane protein</topology>
    </subcellularLocation>
</comment>
<feature type="non-terminal residue" evidence="8">
    <location>
        <position position="121"/>
    </location>
</feature>
<evidence type="ECO:0000256" key="3">
    <source>
        <dbReference type="ARBA" id="ARBA00022692"/>
    </source>
</evidence>
<dbReference type="EMBL" id="NCKW01006083">
    <property type="protein sequence ID" value="POM72214.1"/>
    <property type="molecule type" value="Genomic_DNA"/>
</dbReference>
<evidence type="ECO:0000256" key="5">
    <source>
        <dbReference type="ARBA" id="ARBA00023136"/>
    </source>
</evidence>
<accession>A0A2P4Y322</accession>
<evidence type="ECO:0000313" key="9">
    <source>
        <dbReference type="Proteomes" id="UP000237271"/>
    </source>
</evidence>
<evidence type="ECO:0000256" key="1">
    <source>
        <dbReference type="ARBA" id="ARBA00004141"/>
    </source>
</evidence>
<dbReference type="GO" id="GO:0016020">
    <property type="term" value="C:membrane"/>
    <property type="evidence" value="ECO:0007669"/>
    <property type="project" value="UniProtKB-SubCell"/>
</dbReference>